<evidence type="ECO:0000256" key="4">
    <source>
        <dbReference type="SAM" id="MobiDB-lite"/>
    </source>
</evidence>
<keyword evidence="2 3" id="KW-0012">Acyltransferase</keyword>
<feature type="binding site" evidence="3">
    <location>
        <begin position="159"/>
        <end position="168"/>
    </location>
    <ligand>
        <name>acetyl-CoA</name>
        <dbReference type="ChEBI" id="CHEBI:57288"/>
    </ligand>
</feature>
<accession>A0A6J2TVA2</accession>
<comment type="function">
    <text evidence="3">Specifically acetylates 'Lys-40' in alpha-tubulin on the lumenal side of microtubules. Promotes microtubule destabilization and accelerates microtubule dynamics; this activity may be independent of acetylation activity. Acetylates alpha-tubulin with a slow enzymatic rate, due to a catalytic site that is not optimized for acetyl transfer. Enters the microtubule through each end and diffuses quickly throughout the lumen of microtubules. Acetylates only long/old microtubules because of its slow acetylation rate since it does not have time to act on dynamically unstable microtubules before the enzyme is released.</text>
</comment>
<dbReference type="HAMAP" id="MF_03130">
    <property type="entry name" value="mec17"/>
    <property type="match status" value="1"/>
</dbReference>
<evidence type="ECO:0000313" key="7">
    <source>
        <dbReference type="RefSeq" id="XP_030378822.1"/>
    </source>
</evidence>
<dbReference type="PROSITE" id="PS51730">
    <property type="entry name" value="GNAT_ATAT"/>
    <property type="match status" value="1"/>
</dbReference>
<dbReference type="Proteomes" id="UP000504634">
    <property type="component" value="Unplaced"/>
</dbReference>
<keyword evidence="6" id="KW-1185">Reference proteome</keyword>
<feature type="binding site" evidence="3">
    <location>
        <begin position="123"/>
        <end position="136"/>
    </location>
    <ligand>
        <name>acetyl-CoA</name>
        <dbReference type="ChEBI" id="CHEBI:57288"/>
    </ligand>
</feature>
<dbReference type="GeneID" id="115627320"/>
<dbReference type="GO" id="GO:0019799">
    <property type="term" value="F:tubulin N-acetyltransferase activity"/>
    <property type="evidence" value="ECO:0007669"/>
    <property type="project" value="UniProtKB-UniRule"/>
</dbReference>
<dbReference type="PANTHER" id="PTHR12327:SF0">
    <property type="entry name" value="ALPHA-TUBULIN N-ACETYLTRANSFERASE 1"/>
    <property type="match status" value="1"/>
</dbReference>
<organism evidence="6 7">
    <name type="scientific">Drosophila lebanonensis</name>
    <name type="common">Fruit fly</name>
    <name type="synonym">Scaptodrosophila lebanonensis</name>
    <dbReference type="NCBI Taxonomy" id="7225"/>
    <lineage>
        <taxon>Eukaryota</taxon>
        <taxon>Metazoa</taxon>
        <taxon>Ecdysozoa</taxon>
        <taxon>Arthropoda</taxon>
        <taxon>Hexapoda</taxon>
        <taxon>Insecta</taxon>
        <taxon>Pterygota</taxon>
        <taxon>Neoptera</taxon>
        <taxon>Endopterygota</taxon>
        <taxon>Diptera</taxon>
        <taxon>Brachycera</taxon>
        <taxon>Muscomorpha</taxon>
        <taxon>Ephydroidea</taxon>
        <taxon>Drosophilidae</taxon>
        <taxon>Scaptodrosophila</taxon>
    </lineage>
</organism>
<dbReference type="PANTHER" id="PTHR12327">
    <property type="entry name" value="ALPHA-TUBULIN N-ACETYLTRANSFERASE 1"/>
    <property type="match status" value="1"/>
</dbReference>
<dbReference type="OrthoDB" id="447510at2759"/>
<dbReference type="EC" id="2.3.1.108" evidence="3"/>
<gene>
    <name evidence="7" type="primary">LOC115627320</name>
</gene>
<comment type="similarity">
    <text evidence="3">Belongs to the acetyltransferase ATAT1 family.</text>
</comment>
<dbReference type="Gene3D" id="3.40.630.30">
    <property type="match status" value="1"/>
</dbReference>
<comment type="catalytic activity">
    <reaction evidence="3">
        <text>L-lysyl-[alpha-tubulin] + acetyl-CoA = N(6)-acetyl-L-lysyl-[alpha-tubulin] + CoA + H(+)</text>
        <dbReference type="Rhea" id="RHEA:15277"/>
        <dbReference type="Rhea" id="RHEA-COMP:11278"/>
        <dbReference type="Rhea" id="RHEA-COMP:11279"/>
        <dbReference type="ChEBI" id="CHEBI:15378"/>
        <dbReference type="ChEBI" id="CHEBI:29969"/>
        <dbReference type="ChEBI" id="CHEBI:57287"/>
        <dbReference type="ChEBI" id="CHEBI:57288"/>
        <dbReference type="ChEBI" id="CHEBI:61930"/>
        <dbReference type="EC" id="2.3.1.108"/>
    </reaction>
</comment>
<evidence type="ECO:0000256" key="1">
    <source>
        <dbReference type="ARBA" id="ARBA00022679"/>
    </source>
</evidence>
<feature type="domain" description="N-acetyltransferase" evidence="5">
    <location>
        <begin position="2"/>
        <end position="189"/>
    </location>
</feature>
<dbReference type="AlphaFoldDB" id="A0A6J2TVA2"/>
<dbReference type="InterPro" id="IPR007965">
    <property type="entry name" value="GNAT_ATAT"/>
</dbReference>
<reference evidence="7" key="1">
    <citation type="submission" date="2025-08" db="UniProtKB">
        <authorList>
            <consortium name="RefSeq"/>
        </authorList>
    </citation>
    <scope>IDENTIFICATION</scope>
    <source>
        <strain evidence="7">11010-0011.00</strain>
        <tissue evidence="7">Whole body</tissue>
    </source>
</reference>
<evidence type="ECO:0000256" key="3">
    <source>
        <dbReference type="HAMAP-Rule" id="MF_03130"/>
    </source>
</evidence>
<name>A0A6J2TVA2_DROLE</name>
<feature type="region of interest" description="Disordered" evidence="4">
    <location>
        <begin position="210"/>
        <end position="236"/>
    </location>
</feature>
<dbReference type="InterPro" id="IPR038746">
    <property type="entry name" value="Atat"/>
</dbReference>
<dbReference type="GO" id="GO:0070507">
    <property type="term" value="P:regulation of microtubule cytoskeleton organization"/>
    <property type="evidence" value="ECO:0007669"/>
    <property type="project" value="UniProtKB-UniRule"/>
</dbReference>
<keyword evidence="1 3" id="KW-0808">Transferase</keyword>
<evidence type="ECO:0000256" key="2">
    <source>
        <dbReference type="ARBA" id="ARBA00023315"/>
    </source>
</evidence>
<protein>
    <recommendedName>
        <fullName evidence="3">Alpha-tubulin N-acetyltransferase</fullName>
        <shortName evidence="3">Alpha-TAT</shortName>
        <shortName evidence="3">TAT</shortName>
        <ecNumber evidence="3">2.3.1.108</ecNumber>
    </recommendedName>
    <alternativeName>
        <fullName evidence="3">Acetyltransferase mec-17 homolog</fullName>
    </alternativeName>
</protein>
<sequence length="236" mass="26758">MADFQFSLDQLFRQPVIKITNDLLPMGTVLGRNQHCKVIAQVSEILNVMGVLSAHAQDLRSPVTTAGRVREAPNQYVYLLANVRRGRRGQVCGMLKVGLKQLFLFDVNGAMRNVSQAPSILDFYVHESCQRTGQGKRLFEYMLADMGWSAVQCAIDRPSGKMAGFMNKHYQLERSVPQSNHFVIYQGFFEANHILVNSKPAQRQLQLRNVRNGGGDSETDDQQLPYPWGSPRRRKF</sequence>
<feature type="site" description="Crucial for catalytic activity" evidence="3">
    <location>
        <position position="57"/>
    </location>
</feature>
<dbReference type="RefSeq" id="XP_030378822.1">
    <property type="nucleotide sequence ID" value="XM_030522962.1"/>
</dbReference>
<evidence type="ECO:0000313" key="6">
    <source>
        <dbReference type="Proteomes" id="UP000504634"/>
    </source>
</evidence>
<dbReference type="GO" id="GO:0048666">
    <property type="term" value="P:neuron development"/>
    <property type="evidence" value="ECO:0007669"/>
    <property type="project" value="UniProtKB-UniRule"/>
</dbReference>
<evidence type="ECO:0000259" key="5">
    <source>
        <dbReference type="PROSITE" id="PS51730"/>
    </source>
</evidence>
<dbReference type="GO" id="GO:0005874">
    <property type="term" value="C:microtubule"/>
    <property type="evidence" value="ECO:0007669"/>
    <property type="project" value="InterPro"/>
</dbReference>
<proteinExistence type="inferred from homology"/>
<dbReference type="Pfam" id="PF05301">
    <property type="entry name" value="Acetyltransf_16"/>
    <property type="match status" value="1"/>
</dbReference>